<sequence>MGRDVFEYLFTERKTFVEEGRKVSYRSKDSPCISSISTSRIVSSTLSDCPTRGINISLLNNEKVFPFEIKAPRSLGRWNSEAGYRRSLMFLDDEKSSEARRLCLMHGSTLISAFQPPPTTSPREMQYRRGAQPPHKLFPTLPNYFQLAAAFPSELVHISGQIAPHKNHNCIKDVPHCSSPTVGAYGSKPRNGISIDLKTVTNFLTTFGYASSNARISEHKIVRYSNLNKELENVQSNRDDSRIGRISAHLWKVSTWTSFVMILPIRVEQVNVTPICPRPIAWKSKTYFKYRELYHLPAAPFECQTKRVKYDSKESNSSIIQCSSSNRSSSSSSSSSSSVVVVVVVVVVVSLDCDTTCSVSREERRTSTKGRITSNW</sequence>
<gene>
    <name evidence="1" type="ORF">HZH68_011616</name>
</gene>
<dbReference type="AlphaFoldDB" id="A0A834N2R4"/>
<proteinExistence type="predicted"/>
<dbReference type="EMBL" id="JACSDZ010000011">
    <property type="protein sequence ID" value="KAF7392073.1"/>
    <property type="molecule type" value="Genomic_DNA"/>
</dbReference>
<comment type="caution">
    <text evidence="1">The sequence shown here is derived from an EMBL/GenBank/DDBJ whole genome shotgun (WGS) entry which is preliminary data.</text>
</comment>
<dbReference type="Proteomes" id="UP000617340">
    <property type="component" value="Unassembled WGS sequence"/>
</dbReference>
<accession>A0A834N2R4</accession>
<organism evidence="1 2">
    <name type="scientific">Vespula germanica</name>
    <name type="common">German yellow jacket</name>
    <name type="synonym">Paravespula germanica</name>
    <dbReference type="NCBI Taxonomy" id="30212"/>
    <lineage>
        <taxon>Eukaryota</taxon>
        <taxon>Metazoa</taxon>
        <taxon>Ecdysozoa</taxon>
        <taxon>Arthropoda</taxon>
        <taxon>Hexapoda</taxon>
        <taxon>Insecta</taxon>
        <taxon>Pterygota</taxon>
        <taxon>Neoptera</taxon>
        <taxon>Endopterygota</taxon>
        <taxon>Hymenoptera</taxon>
        <taxon>Apocrita</taxon>
        <taxon>Aculeata</taxon>
        <taxon>Vespoidea</taxon>
        <taxon>Vespidae</taxon>
        <taxon>Vespinae</taxon>
        <taxon>Vespula</taxon>
    </lineage>
</organism>
<reference evidence="1" key="1">
    <citation type="journal article" date="2020" name="G3 (Bethesda)">
        <title>High-Quality Assemblies for Three Invasive Social Wasps from the &lt;i&gt;Vespula&lt;/i&gt; Genus.</title>
        <authorList>
            <person name="Harrop T.W.R."/>
            <person name="Guhlin J."/>
            <person name="McLaughlin G.M."/>
            <person name="Permina E."/>
            <person name="Stockwell P."/>
            <person name="Gilligan J."/>
            <person name="Le Lec M.F."/>
            <person name="Gruber M.A.M."/>
            <person name="Quinn O."/>
            <person name="Lovegrove M."/>
            <person name="Duncan E.J."/>
            <person name="Remnant E.J."/>
            <person name="Van Eeckhoven J."/>
            <person name="Graham B."/>
            <person name="Knapp R.A."/>
            <person name="Langford K.W."/>
            <person name="Kronenberg Z."/>
            <person name="Press M.O."/>
            <person name="Eacker S.M."/>
            <person name="Wilson-Rankin E.E."/>
            <person name="Purcell J."/>
            <person name="Lester P.J."/>
            <person name="Dearden P.K."/>
        </authorList>
    </citation>
    <scope>NUCLEOTIDE SEQUENCE</scope>
    <source>
        <strain evidence="1">Linc-1</strain>
    </source>
</reference>
<keyword evidence="2" id="KW-1185">Reference proteome</keyword>
<protein>
    <submittedName>
        <fullName evidence="1">Uncharacterized protein</fullName>
    </submittedName>
</protein>
<name>A0A834N2R4_VESGE</name>
<evidence type="ECO:0000313" key="2">
    <source>
        <dbReference type="Proteomes" id="UP000617340"/>
    </source>
</evidence>
<evidence type="ECO:0000313" key="1">
    <source>
        <dbReference type="EMBL" id="KAF7392073.1"/>
    </source>
</evidence>